<proteinExistence type="predicted"/>
<protein>
    <submittedName>
        <fullName evidence="1">Uncharacterized protein</fullName>
    </submittedName>
</protein>
<sequence>MVAQIDAFDTFTAAWLTGKSLSKIIFSFQTRFCGWTYACSNYRDAHSLRRSGRGEEKRAQRIYVRIATDTLRLPRAKARNQKNNAMYF</sequence>
<evidence type="ECO:0000313" key="1">
    <source>
        <dbReference type="EMBL" id="KAK6738321.1"/>
    </source>
</evidence>
<dbReference type="EMBL" id="JAVFWL010000002">
    <property type="protein sequence ID" value="KAK6738321.1"/>
    <property type="molecule type" value="Genomic_DNA"/>
</dbReference>
<reference evidence="1 2" key="1">
    <citation type="submission" date="2023-08" db="EMBL/GenBank/DDBJ databases">
        <title>A Necator americanus chromosomal reference genome.</title>
        <authorList>
            <person name="Ilik V."/>
            <person name="Petrzelkova K.J."/>
            <person name="Pardy F."/>
            <person name="Fuh T."/>
            <person name="Niatou-Singa F.S."/>
            <person name="Gouil Q."/>
            <person name="Baker L."/>
            <person name="Ritchie M.E."/>
            <person name="Jex A.R."/>
            <person name="Gazzola D."/>
            <person name="Li H."/>
            <person name="Toshio Fujiwara R."/>
            <person name="Zhan B."/>
            <person name="Aroian R.V."/>
            <person name="Pafco B."/>
            <person name="Schwarz E.M."/>
        </authorList>
    </citation>
    <scope>NUCLEOTIDE SEQUENCE [LARGE SCALE GENOMIC DNA]</scope>
    <source>
        <strain evidence="1 2">Aroian</strain>
        <tissue evidence="1">Whole animal</tissue>
    </source>
</reference>
<accession>A0ABR1CIU9</accession>
<comment type="caution">
    <text evidence="1">The sequence shown here is derived from an EMBL/GenBank/DDBJ whole genome shotgun (WGS) entry which is preliminary data.</text>
</comment>
<gene>
    <name evidence="1" type="primary">Necator_chrII.g8230</name>
    <name evidence="1" type="ORF">RB195_020436</name>
</gene>
<evidence type="ECO:0000313" key="2">
    <source>
        <dbReference type="Proteomes" id="UP001303046"/>
    </source>
</evidence>
<organism evidence="1 2">
    <name type="scientific">Necator americanus</name>
    <name type="common">Human hookworm</name>
    <dbReference type="NCBI Taxonomy" id="51031"/>
    <lineage>
        <taxon>Eukaryota</taxon>
        <taxon>Metazoa</taxon>
        <taxon>Ecdysozoa</taxon>
        <taxon>Nematoda</taxon>
        <taxon>Chromadorea</taxon>
        <taxon>Rhabditida</taxon>
        <taxon>Rhabditina</taxon>
        <taxon>Rhabditomorpha</taxon>
        <taxon>Strongyloidea</taxon>
        <taxon>Ancylostomatidae</taxon>
        <taxon>Bunostominae</taxon>
        <taxon>Necator</taxon>
    </lineage>
</organism>
<keyword evidence="2" id="KW-1185">Reference proteome</keyword>
<name>A0ABR1CIU9_NECAM</name>
<dbReference type="Proteomes" id="UP001303046">
    <property type="component" value="Unassembled WGS sequence"/>
</dbReference>